<dbReference type="InParanoid" id="A0A401H574"/>
<dbReference type="InterPro" id="IPR003593">
    <property type="entry name" value="AAA+_ATPase"/>
</dbReference>
<dbReference type="SMART" id="SM00382">
    <property type="entry name" value="AAA"/>
    <property type="match status" value="1"/>
</dbReference>
<evidence type="ECO:0000256" key="5">
    <source>
        <dbReference type="ARBA" id="ARBA00022792"/>
    </source>
</evidence>
<feature type="region of interest" description="Disordered" evidence="13">
    <location>
        <begin position="541"/>
        <end position="564"/>
    </location>
</feature>
<dbReference type="GO" id="GO:0005524">
    <property type="term" value="F:ATP binding"/>
    <property type="evidence" value="ECO:0007669"/>
    <property type="project" value="UniProtKB-KW"/>
</dbReference>
<evidence type="ECO:0000256" key="3">
    <source>
        <dbReference type="ARBA" id="ARBA00022692"/>
    </source>
</evidence>
<dbReference type="PROSITE" id="PS00674">
    <property type="entry name" value="AAA"/>
    <property type="match status" value="1"/>
</dbReference>
<dbReference type="RefSeq" id="XP_027620477.1">
    <property type="nucleotide sequence ID" value="XM_027764676.1"/>
</dbReference>
<dbReference type="InterPro" id="IPR027417">
    <property type="entry name" value="P-loop_NTPase"/>
</dbReference>
<evidence type="ECO:0000259" key="14">
    <source>
        <dbReference type="SMART" id="SM00382"/>
    </source>
</evidence>
<keyword evidence="7 12" id="KW-0067">ATP-binding</keyword>
<dbReference type="EMBL" id="BFAD01000016">
    <property type="protein sequence ID" value="GBE89564.1"/>
    <property type="molecule type" value="Genomic_DNA"/>
</dbReference>
<dbReference type="InterPro" id="IPR003960">
    <property type="entry name" value="ATPase_AAA_CS"/>
</dbReference>
<reference evidence="16 17" key="1">
    <citation type="journal article" date="2018" name="Sci. Rep.">
        <title>Genome sequence of the cauliflower mushroom Sparassis crispa (Hanabiratake) and its association with beneficial usage.</title>
        <authorList>
            <person name="Kiyama R."/>
            <person name="Furutani Y."/>
            <person name="Kawaguchi K."/>
            <person name="Nakanishi T."/>
        </authorList>
    </citation>
    <scope>NUCLEOTIDE SEQUENCE [LARGE SCALE GENOMIC DNA]</scope>
</reference>
<comment type="caution">
    <text evidence="16">The sequence shown here is derived from an EMBL/GenBank/DDBJ whole genome shotgun (WGS) entry which is preliminary data.</text>
</comment>
<dbReference type="STRING" id="139825.A0A401H574"/>
<dbReference type="AlphaFoldDB" id="A0A401H574"/>
<evidence type="ECO:0000256" key="12">
    <source>
        <dbReference type="RuleBase" id="RU003651"/>
    </source>
</evidence>
<name>A0A401H574_9APHY</name>
<feature type="domain" description="AAA+ ATPase" evidence="14">
    <location>
        <begin position="249"/>
        <end position="400"/>
    </location>
</feature>
<dbReference type="Gene3D" id="3.40.50.300">
    <property type="entry name" value="P-loop containing nucleotide triphosphate hydrolases"/>
    <property type="match status" value="1"/>
</dbReference>
<dbReference type="SUPFAM" id="SSF52540">
    <property type="entry name" value="P-loop containing nucleoside triphosphate hydrolases"/>
    <property type="match status" value="1"/>
</dbReference>
<accession>A0A401H574</accession>
<comment type="similarity">
    <text evidence="2">Belongs to the AAA ATPase family. BCS1 subfamily.</text>
</comment>
<keyword evidence="10" id="KW-0472">Membrane</keyword>
<keyword evidence="17" id="KW-1185">Reference proteome</keyword>
<comment type="subcellular location">
    <subcellularLocation>
        <location evidence="1">Mitochondrion inner membrane</location>
        <topology evidence="1">Single-pass membrane protein</topology>
    </subcellularLocation>
</comment>
<dbReference type="GeneID" id="38786481"/>
<feature type="region of interest" description="Disordered" evidence="13">
    <location>
        <begin position="419"/>
        <end position="466"/>
    </location>
</feature>
<evidence type="ECO:0000256" key="6">
    <source>
        <dbReference type="ARBA" id="ARBA00022801"/>
    </source>
</evidence>
<evidence type="ECO:0000256" key="9">
    <source>
        <dbReference type="ARBA" id="ARBA00023128"/>
    </source>
</evidence>
<keyword evidence="4 12" id="KW-0547">Nucleotide-binding</keyword>
<evidence type="ECO:0000313" key="17">
    <source>
        <dbReference type="Proteomes" id="UP000287166"/>
    </source>
</evidence>
<dbReference type="SMART" id="SM01024">
    <property type="entry name" value="BCS1_N"/>
    <property type="match status" value="1"/>
</dbReference>
<evidence type="ECO:0000256" key="8">
    <source>
        <dbReference type="ARBA" id="ARBA00022989"/>
    </source>
</evidence>
<keyword evidence="6" id="KW-0378">Hydrolase</keyword>
<feature type="compositionally biased region" description="Low complexity" evidence="13">
    <location>
        <begin position="454"/>
        <end position="465"/>
    </location>
</feature>
<dbReference type="Pfam" id="PF08740">
    <property type="entry name" value="BCS1_N"/>
    <property type="match status" value="1"/>
</dbReference>
<evidence type="ECO:0000256" key="1">
    <source>
        <dbReference type="ARBA" id="ARBA00004434"/>
    </source>
</evidence>
<evidence type="ECO:0000256" key="10">
    <source>
        <dbReference type="ARBA" id="ARBA00023136"/>
    </source>
</evidence>
<dbReference type="Pfam" id="PF25426">
    <property type="entry name" value="AAA_lid_BCS1"/>
    <property type="match status" value="1"/>
</dbReference>
<gene>
    <name evidence="16" type="ORF">SCP_1602260</name>
</gene>
<evidence type="ECO:0000259" key="15">
    <source>
        <dbReference type="SMART" id="SM01024"/>
    </source>
</evidence>
<dbReference type="GO" id="GO:0016887">
    <property type="term" value="F:ATP hydrolysis activity"/>
    <property type="evidence" value="ECO:0007669"/>
    <property type="project" value="InterPro"/>
</dbReference>
<keyword evidence="3" id="KW-0812">Transmembrane</keyword>
<protein>
    <submittedName>
        <fullName evidence="16">Mitochondrial chaperone BCS1</fullName>
    </submittedName>
</protein>
<sequence length="564" mass="62724">MNGTAPANISSVTASLADVLDMPPEFSALLTAFLSLAALRDWFKLAIIGGFIETCRRLYSTSWTGFLDKFWVVASFDDDDTSYNWILFWLSKHPTWSKARRIEVTTRDFDLNSDLMEDDDEDRQMTYIPSLSSKYSLWYKGHYMTVSRSEVQNGTWRTKERVEICILSRDTSILSDLVLEAKTYYKAAKDHLIAIHVSDPSNNWRRVASRPKRPLKSIILDPGIKDLLLNDAEDFLQSRDWYSDRGIPFRRGYLLYGAPGSGKTSIIQSLAGELGLDVFIISLSRSGLDDSSLSELISELPKRCIALMEDIDAAFHQGVRRDRELDATPDSGKSEKQEHDKERDSPLSRVTLSGLLNALDGIGAQEGRILFATTNDYHALDPALCRPGRMDLHIEFKLASKLQAEELYKCFYMPSGPAAEDAKAQSDTSGDSGYASPASSAAKDLADAGPPSPTGSTDSTTLSSSDAEKQSLLYTGSLSSFRAPLLPREKVHELAARFAETIPERELSMASLQGYLMTYKIRPYEAVDGALAWVVKQLEEKEKAKSARGRSGLRPDDVTPDNDD</sequence>
<keyword evidence="8" id="KW-1133">Transmembrane helix</keyword>
<dbReference type="PANTHER" id="PTHR23070">
    <property type="entry name" value="BCS1 AAA-TYPE ATPASE"/>
    <property type="match status" value="1"/>
</dbReference>
<dbReference type="OrthoDB" id="10251412at2759"/>
<feature type="region of interest" description="Disordered" evidence="13">
    <location>
        <begin position="322"/>
        <end position="347"/>
    </location>
</feature>
<evidence type="ECO:0000256" key="13">
    <source>
        <dbReference type="SAM" id="MobiDB-lite"/>
    </source>
</evidence>
<evidence type="ECO:0000256" key="2">
    <source>
        <dbReference type="ARBA" id="ARBA00007448"/>
    </source>
</evidence>
<dbReference type="InterPro" id="IPR050747">
    <property type="entry name" value="Mitochondrial_chaperone_BCS1"/>
</dbReference>
<dbReference type="InterPro" id="IPR003959">
    <property type="entry name" value="ATPase_AAA_core"/>
</dbReference>
<comment type="catalytic activity">
    <reaction evidence="11">
        <text>ATP + H2O = ADP + phosphate + H(+)</text>
        <dbReference type="Rhea" id="RHEA:13065"/>
        <dbReference type="ChEBI" id="CHEBI:15377"/>
        <dbReference type="ChEBI" id="CHEBI:15378"/>
        <dbReference type="ChEBI" id="CHEBI:30616"/>
        <dbReference type="ChEBI" id="CHEBI:43474"/>
        <dbReference type="ChEBI" id="CHEBI:456216"/>
    </reaction>
    <physiologicalReaction direction="left-to-right" evidence="11">
        <dbReference type="Rhea" id="RHEA:13066"/>
    </physiologicalReaction>
</comment>
<dbReference type="Pfam" id="PF00004">
    <property type="entry name" value="AAA"/>
    <property type="match status" value="1"/>
</dbReference>
<evidence type="ECO:0000313" key="16">
    <source>
        <dbReference type="EMBL" id="GBE89564.1"/>
    </source>
</evidence>
<dbReference type="Proteomes" id="UP000287166">
    <property type="component" value="Unassembled WGS sequence"/>
</dbReference>
<dbReference type="GO" id="GO:0005743">
    <property type="term" value="C:mitochondrial inner membrane"/>
    <property type="evidence" value="ECO:0007669"/>
    <property type="project" value="UniProtKB-SubCell"/>
</dbReference>
<feature type="domain" description="BCS1 N-terminal" evidence="15">
    <location>
        <begin position="46"/>
        <end position="218"/>
    </location>
</feature>
<feature type="compositionally biased region" description="Basic and acidic residues" evidence="13">
    <location>
        <begin position="322"/>
        <end position="346"/>
    </location>
</feature>
<keyword evidence="9" id="KW-0496">Mitochondrion</keyword>
<evidence type="ECO:0000256" key="7">
    <source>
        <dbReference type="ARBA" id="ARBA00022840"/>
    </source>
</evidence>
<evidence type="ECO:0000256" key="4">
    <source>
        <dbReference type="ARBA" id="ARBA00022741"/>
    </source>
</evidence>
<keyword evidence="5" id="KW-0999">Mitochondrion inner membrane</keyword>
<dbReference type="InterPro" id="IPR014851">
    <property type="entry name" value="BCS1_N"/>
</dbReference>
<organism evidence="16 17">
    <name type="scientific">Sparassis crispa</name>
    <dbReference type="NCBI Taxonomy" id="139825"/>
    <lineage>
        <taxon>Eukaryota</taxon>
        <taxon>Fungi</taxon>
        <taxon>Dikarya</taxon>
        <taxon>Basidiomycota</taxon>
        <taxon>Agaricomycotina</taxon>
        <taxon>Agaricomycetes</taxon>
        <taxon>Polyporales</taxon>
        <taxon>Sparassidaceae</taxon>
        <taxon>Sparassis</taxon>
    </lineage>
</organism>
<evidence type="ECO:0000256" key="11">
    <source>
        <dbReference type="ARBA" id="ARBA00048778"/>
    </source>
</evidence>
<proteinExistence type="inferred from homology"/>
<dbReference type="InterPro" id="IPR057495">
    <property type="entry name" value="AAA_lid_BCS1"/>
</dbReference>